<keyword evidence="5" id="KW-0804">Transcription</keyword>
<evidence type="ECO:0000313" key="10">
    <source>
        <dbReference type="EMBL" id="QMS85030.1"/>
    </source>
</evidence>
<dbReference type="PROSITE" id="PS51755">
    <property type="entry name" value="OMPR_PHOB"/>
    <property type="match status" value="1"/>
</dbReference>
<dbReference type="GO" id="GO:0006355">
    <property type="term" value="P:regulation of DNA-templated transcription"/>
    <property type="evidence" value="ECO:0007669"/>
    <property type="project" value="InterPro"/>
</dbReference>
<dbReference type="PANTHER" id="PTHR48111">
    <property type="entry name" value="REGULATOR OF RPOS"/>
    <property type="match status" value="1"/>
</dbReference>
<dbReference type="GO" id="GO:0032993">
    <property type="term" value="C:protein-DNA complex"/>
    <property type="evidence" value="ECO:0007669"/>
    <property type="project" value="TreeGrafter"/>
</dbReference>
<dbReference type="InterPro" id="IPR036388">
    <property type="entry name" value="WH-like_DNA-bd_sf"/>
</dbReference>
<accession>A0A7L7KQF5</accession>
<evidence type="ECO:0000313" key="11">
    <source>
        <dbReference type="Proteomes" id="UP000514720"/>
    </source>
</evidence>
<feature type="modified residue" description="4-aspartylphosphate" evidence="6">
    <location>
        <position position="54"/>
    </location>
</feature>
<dbReference type="EMBL" id="CP048914">
    <property type="protein sequence ID" value="QMS85030.1"/>
    <property type="molecule type" value="Genomic_DNA"/>
</dbReference>
<dbReference type="CDD" id="cd00383">
    <property type="entry name" value="trans_reg_C"/>
    <property type="match status" value="1"/>
</dbReference>
<dbReference type="Proteomes" id="UP000514720">
    <property type="component" value="Chromosome"/>
</dbReference>
<dbReference type="SUPFAM" id="SSF52172">
    <property type="entry name" value="CheY-like"/>
    <property type="match status" value="1"/>
</dbReference>
<gene>
    <name evidence="10" type="ORF">G4Z02_04430</name>
</gene>
<dbReference type="GO" id="GO:0005829">
    <property type="term" value="C:cytosol"/>
    <property type="evidence" value="ECO:0007669"/>
    <property type="project" value="TreeGrafter"/>
</dbReference>
<sequence>MEHTTILIIEDEPTINRIVSNYFLKEKFTVLSALDGFKGLQLFSQNRVDLVCLDIMMPNVNGWDVAKTIRETSNVPIIMMSALSEEEDILKGYSLKVDDYITKPFNPKILVAKVRNLLERLQNQDFSVQTSGMLELGGIKMDLDTHKVYLEGDEKELSKTEFDLLKYFLEHESKICSRNLLLDEVWGIDVYVEDRIVDTYVKKLRKFLGHRSNYIKTVFGVGYRFEVPHETD</sequence>
<dbReference type="PANTHER" id="PTHR48111:SF73">
    <property type="entry name" value="ALKALINE PHOSPHATASE SYNTHESIS TRANSCRIPTIONAL REGULATORY PROTEIN PHOP"/>
    <property type="match status" value="1"/>
</dbReference>
<protein>
    <submittedName>
        <fullName evidence="10">Response regulator transcription factor</fullName>
    </submittedName>
</protein>
<dbReference type="Gene3D" id="1.10.10.10">
    <property type="entry name" value="Winged helix-like DNA-binding domain superfamily/Winged helix DNA-binding domain"/>
    <property type="match status" value="1"/>
</dbReference>
<evidence type="ECO:0000256" key="7">
    <source>
        <dbReference type="PROSITE-ProRule" id="PRU01091"/>
    </source>
</evidence>
<evidence type="ECO:0000256" key="4">
    <source>
        <dbReference type="ARBA" id="ARBA00023125"/>
    </source>
</evidence>
<dbReference type="InterPro" id="IPR039420">
    <property type="entry name" value="WalR-like"/>
</dbReference>
<dbReference type="RefSeq" id="WP_258878656.1">
    <property type="nucleotide sequence ID" value="NZ_CP048914.1"/>
</dbReference>
<dbReference type="KEGG" id="xcl:G4Z02_04430"/>
<feature type="domain" description="OmpR/PhoB-type" evidence="9">
    <location>
        <begin position="131"/>
        <end position="227"/>
    </location>
</feature>
<organism evidence="10 11">
    <name type="scientific">Candidatus Xianfuyuplasma coldseepsis</name>
    <dbReference type="NCBI Taxonomy" id="2782163"/>
    <lineage>
        <taxon>Bacteria</taxon>
        <taxon>Bacillati</taxon>
        <taxon>Mycoplasmatota</taxon>
        <taxon>Mollicutes</taxon>
        <taxon>Candidatus Izemoplasmatales</taxon>
        <taxon>Candidatus Izemoplasmataceae</taxon>
        <taxon>Candidatus Xianfuyuplasma</taxon>
    </lineage>
</organism>
<keyword evidence="2" id="KW-0902">Two-component regulatory system</keyword>
<dbReference type="Pfam" id="PF00486">
    <property type="entry name" value="Trans_reg_C"/>
    <property type="match status" value="1"/>
</dbReference>
<dbReference type="Gene3D" id="3.40.50.2300">
    <property type="match status" value="1"/>
</dbReference>
<feature type="domain" description="Response regulatory" evidence="8">
    <location>
        <begin position="5"/>
        <end position="118"/>
    </location>
</feature>
<evidence type="ECO:0000256" key="5">
    <source>
        <dbReference type="ARBA" id="ARBA00023163"/>
    </source>
</evidence>
<dbReference type="SMART" id="SM00448">
    <property type="entry name" value="REC"/>
    <property type="match status" value="1"/>
</dbReference>
<dbReference type="AlphaFoldDB" id="A0A7L7KQF5"/>
<reference evidence="10 11" key="1">
    <citation type="submission" date="2020-02" db="EMBL/GenBank/DDBJ databases">
        <authorList>
            <person name="Zheng R.K."/>
            <person name="Sun C.M."/>
        </authorList>
    </citation>
    <scope>NUCLEOTIDE SEQUENCE [LARGE SCALE GENOMIC DNA]</scope>
    <source>
        <strain evidence="11">zrk13</strain>
    </source>
</reference>
<feature type="DNA-binding region" description="OmpR/PhoB-type" evidence="7">
    <location>
        <begin position="131"/>
        <end position="227"/>
    </location>
</feature>
<dbReference type="SMART" id="SM00862">
    <property type="entry name" value="Trans_reg_C"/>
    <property type="match status" value="1"/>
</dbReference>
<dbReference type="InterPro" id="IPR001789">
    <property type="entry name" value="Sig_transdc_resp-reg_receiver"/>
</dbReference>
<keyword evidence="1 6" id="KW-0597">Phosphoprotein</keyword>
<evidence type="ECO:0000256" key="1">
    <source>
        <dbReference type="ARBA" id="ARBA00022553"/>
    </source>
</evidence>
<evidence type="ECO:0000259" key="8">
    <source>
        <dbReference type="PROSITE" id="PS50110"/>
    </source>
</evidence>
<keyword evidence="3" id="KW-0805">Transcription regulation</keyword>
<dbReference type="InterPro" id="IPR001867">
    <property type="entry name" value="OmpR/PhoB-type_DNA-bd"/>
</dbReference>
<proteinExistence type="predicted"/>
<evidence type="ECO:0000256" key="3">
    <source>
        <dbReference type="ARBA" id="ARBA00023015"/>
    </source>
</evidence>
<dbReference type="FunFam" id="3.40.50.2300:FF:000001">
    <property type="entry name" value="DNA-binding response regulator PhoB"/>
    <property type="match status" value="1"/>
</dbReference>
<dbReference type="GO" id="GO:0000976">
    <property type="term" value="F:transcription cis-regulatory region binding"/>
    <property type="evidence" value="ECO:0007669"/>
    <property type="project" value="TreeGrafter"/>
</dbReference>
<dbReference type="CDD" id="cd17574">
    <property type="entry name" value="REC_OmpR"/>
    <property type="match status" value="1"/>
</dbReference>
<name>A0A7L7KQF5_9MOLU</name>
<keyword evidence="11" id="KW-1185">Reference proteome</keyword>
<dbReference type="GO" id="GO:0000156">
    <property type="term" value="F:phosphorelay response regulator activity"/>
    <property type="evidence" value="ECO:0007669"/>
    <property type="project" value="TreeGrafter"/>
</dbReference>
<keyword evidence="4 7" id="KW-0238">DNA-binding</keyword>
<evidence type="ECO:0000256" key="6">
    <source>
        <dbReference type="PROSITE-ProRule" id="PRU00169"/>
    </source>
</evidence>
<dbReference type="Pfam" id="PF00072">
    <property type="entry name" value="Response_reg"/>
    <property type="match status" value="1"/>
</dbReference>
<dbReference type="InterPro" id="IPR011006">
    <property type="entry name" value="CheY-like_superfamily"/>
</dbReference>
<dbReference type="PROSITE" id="PS50110">
    <property type="entry name" value="RESPONSE_REGULATORY"/>
    <property type="match status" value="1"/>
</dbReference>
<evidence type="ECO:0000256" key="2">
    <source>
        <dbReference type="ARBA" id="ARBA00023012"/>
    </source>
</evidence>
<evidence type="ECO:0000259" key="9">
    <source>
        <dbReference type="PROSITE" id="PS51755"/>
    </source>
</evidence>